<dbReference type="SUPFAM" id="SSF48452">
    <property type="entry name" value="TPR-like"/>
    <property type="match status" value="2"/>
</dbReference>
<accession>A0A5B9QXJ4</accession>
<evidence type="ECO:0000313" key="5">
    <source>
        <dbReference type="EMBL" id="QEG38673.1"/>
    </source>
</evidence>
<sequence>MLRQDSSNRRRRKRSLMNRLVRKPAQWVAYTFWGKPVQSVSRWWKKLTRSPARLWRSITHTATRLLELLWHVFVVWPLKLLSMWHTSASLRHFVGGLPALLLLLAVVVMTVLIRRPIDRSSQYYIAANNTLARGDYQTARLYYDRLLEMQGPRNETLFRLLEISEAVGDTERFRLLLDRLAPLDNLVYGPAHLKKSQILLATLSGQGDLERLMRAETHLKHALRASPQSNDARASLGYLYMISGEREKAIQYLKPVVSERPEYLLLLAKAYASIGDKENALQFGTQAQHHYQQLSEAEPTNSTRRIQWADATAFLEQFPEAINILGRGILLDGNEELRKAMALVYISWSDSLERQQVVDREEQFRLLSTGLMANPNEMAFFQRIMAVLASDGPAADQAREFLTAMLAKGDTPALAHLLLGTDAGVRGEDDLAMHHLEMAINMEPNMAPAANNLAWHLSRQSPPKLEEALALTENLVKRWPQYGHYRDTRGQILLQMGRHEEALVELLAALPQLQRYRPLHVAIAQAYDELGMTELSRKHLAIAESLPENAADQQPLPELQLP</sequence>
<keyword evidence="4" id="KW-1133">Transmembrane helix</keyword>
<keyword evidence="1" id="KW-0677">Repeat</keyword>
<dbReference type="PROSITE" id="PS50005">
    <property type="entry name" value="TPR"/>
    <property type="match status" value="1"/>
</dbReference>
<keyword evidence="6" id="KW-1185">Reference proteome</keyword>
<dbReference type="KEGG" id="rul:UC8_06310"/>
<dbReference type="Pfam" id="PF13432">
    <property type="entry name" value="TPR_16"/>
    <property type="match status" value="1"/>
</dbReference>
<keyword evidence="4" id="KW-0472">Membrane</keyword>
<evidence type="ECO:0000256" key="3">
    <source>
        <dbReference type="PROSITE-ProRule" id="PRU00339"/>
    </source>
</evidence>
<name>A0A5B9QXJ4_9BACT</name>
<reference evidence="5 6" key="1">
    <citation type="submission" date="2019-08" db="EMBL/GenBank/DDBJ databases">
        <title>Deep-cultivation of Planctomycetes and their phenomic and genomic characterization uncovers novel biology.</title>
        <authorList>
            <person name="Wiegand S."/>
            <person name="Jogler M."/>
            <person name="Boedeker C."/>
            <person name="Pinto D."/>
            <person name="Vollmers J."/>
            <person name="Rivas-Marin E."/>
            <person name="Kohn T."/>
            <person name="Peeters S.H."/>
            <person name="Heuer A."/>
            <person name="Rast P."/>
            <person name="Oberbeckmann S."/>
            <person name="Bunk B."/>
            <person name="Jeske O."/>
            <person name="Meyerdierks A."/>
            <person name="Storesund J.E."/>
            <person name="Kallscheuer N."/>
            <person name="Luecker S."/>
            <person name="Lage O.M."/>
            <person name="Pohl T."/>
            <person name="Merkel B.J."/>
            <person name="Hornburger P."/>
            <person name="Mueller R.-W."/>
            <person name="Bruemmer F."/>
            <person name="Labrenz M."/>
            <person name="Spormann A.M."/>
            <person name="Op den Camp H."/>
            <person name="Overmann J."/>
            <person name="Amann R."/>
            <person name="Jetten M.S.M."/>
            <person name="Mascher T."/>
            <person name="Medema M.H."/>
            <person name="Devos D.P."/>
            <person name="Kaster A.-K."/>
            <person name="Ovreas L."/>
            <person name="Rohde M."/>
            <person name="Galperin M.Y."/>
            <person name="Jogler C."/>
        </authorList>
    </citation>
    <scope>NUCLEOTIDE SEQUENCE [LARGE SCALE GENOMIC DNA]</scope>
    <source>
        <strain evidence="5 6">UC8</strain>
    </source>
</reference>
<dbReference type="AlphaFoldDB" id="A0A5B9QXJ4"/>
<proteinExistence type="predicted"/>
<dbReference type="PANTHER" id="PTHR44227">
    <property type="match status" value="1"/>
</dbReference>
<feature type="repeat" description="TPR" evidence="3">
    <location>
        <begin position="230"/>
        <end position="263"/>
    </location>
</feature>
<evidence type="ECO:0000313" key="6">
    <source>
        <dbReference type="Proteomes" id="UP000325286"/>
    </source>
</evidence>
<keyword evidence="2 3" id="KW-0802">TPR repeat</keyword>
<gene>
    <name evidence="5" type="ORF">UC8_06310</name>
</gene>
<protein>
    <submittedName>
        <fullName evidence="5">Tetratricopeptide repeat protein</fullName>
    </submittedName>
</protein>
<dbReference type="InterPro" id="IPR052346">
    <property type="entry name" value="O-mannosyl-transferase_TMTC"/>
</dbReference>
<keyword evidence="4" id="KW-0812">Transmembrane</keyword>
<dbReference type="SMART" id="SM00028">
    <property type="entry name" value="TPR"/>
    <property type="match status" value="4"/>
</dbReference>
<evidence type="ECO:0000256" key="2">
    <source>
        <dbReference type="ARBA" id="ARBA00022803"/>
    </source>
</evidence>
<dbReference type="InterPro" id="IPR019734">
    <property type="entry name" value="TPR_rpt"/>
</dbReference>
<dbReference type="OrthoDB" id="243830at2"/>
<organism evidence="5 6">
    <name type="scientific">Roseimaritima ulvae</name>
    <dbReference type="NCBI Taxonomy" id="980254"/>
    <lineage>
        <taxon>Bacteria</taxon>
        <taxon>Pseudomonadati</taxon>
        <taxon>Planctomycetota</taxon>
        <taxon>Planctomycetia</taxon>
        <taxon>Pirellulales</taxon>
        <taxon>Pirellulaceae</taxon>
        <taxon>Roseimaritima</taxon>
    </lineage>
</organism>
<dbReference type="InterPro" id="IPR011990">
    <property type="entry name" value="TPR-like_helical_dom_sf"/>
</dbReference>
<evidence type="ECO:0000256" key="4">
    <source>
        <dbReference type="SAM" id="Phobius"/>
    </source>
</evidence>
<dbReference type="EMBL" id="CP042914">
    <property type="protein sequence ID" value="QEG38673.1"/>
    <property type="molecule type" value="Genomic_DNA"/>
</dbReference>
<dbReference type="PANTHER" id="PTHR44227:SF3">
    <property type="entry name" value="PROTEIN O-MANNOSYL-TRANSFERASE TMTC4"/>
    <property type="match status" value="1"/>
</dbReference>
<dbReference type="Gene3D" id="1.25.40.10">
    <property type="entry name" value="Tetratricopeptide repeat domain"/>
    <property type="match status" value="2"/>
</dbReference>
<feature type="transmembrane region" description="Helical" evidence="4">
    <location>
        <begin position="93"/>
        <end position="113"/>
    </location>
</feature>
<evidence type="ECO:0000256" key="1">
    <source>
        <dbReference type="ARBA" id="ARBA00022737"/>
    </source>
</evidence>
<dbReference type="Proteomes" id="UP000325286">
    <property type="component" value="Chromosome"/>
</dbReference>